<evidence type="ECO:0000313" key="12">
    <source>
        <dbReference type="EMBL" id="TKA33549.1"/>
    </source>
</evidence>
<dbReference type="PANTHER" id="PTHR10071">
    <property type="entry name" value="TRANSCRIPTION FACTOR GATA FAMILY MEMBER"/>
    <property type="match status" value="1"/>
</dbReference>
<evidence type="ECO:0000313" key="13">
    <source>
        <dbReference type="Proteomes" id="UP000308549"/>
    </source>
</evidence>
<evidence type="ECO:0000256" key="6">
    <source>
        <dbReference type="ARBA" id="ARBA00023063"/>
    </source>
</evidence>
<dbReference type="GO" id="GO:0000122">
    <property type="term" value="P:negative regulation of transcription by RNA polymerase II"/>
    <property type="evidence" value="ECO:0007669"/>
    <property type="project" value="TreeGrafter"/>
</dbReference>
<organism evidence="12 13">
    <name type="scientific">Salinomyces thailandicus</name>
    <dbReference type="NCBI Taxonomy" id="706561"/>
    <lineage>
        <taxon>Eukaryota</taxon>
        <taxon>Fungi</taxon>
        <taxon>Dikarya</taxon>
        <taxon>Ascomycota</taxon>
        <taxon>Pezizomycotina</taxon>
        <taxon>Dothideomycetes</taxon>
        <taxon>Dothideomycetidae</taxon>
        <taxon>Mycosphaerellales</taxon>
        <taxon>Teratosphaeriaceae</taxon>
        <taxon>Salinomyces</taxon>
    </lineage>
</organism>
<gene>
    <name evidence="12" type="ORF">B0A50_00384</name>
</gene>
<sequence>MANSPRPPATIERVPSQQELEIAQHLIETSQKGQTTYKSPYTDRESPSRPYSYAHAHTAPEDGGNGTTETSDLRASTHQYQYQYPLSPAASQNAAPVQRRGQPVSNPPAQVALQHSHGNPSCAESGRPSGQNVVQACQNCGTTITPLWRRDEAGHTICNACGLYHKLHGQHRPVGMKKAEIKRRKRVVPADGQYAPTTTSPPPSSSERMLMLIEDEASSVATPLPEPPRALGGPIPVDFTDAFRNHAQLQPIDHRTSVSRKRSHSTSTRSESSSENEDGDGSADQQQHQQHQQYQQQEQPEYPYRHAQNIQTRSHNIDPSLNSARDSASPAEKDARRARLQEEREGMRRLLLAKEAELQALEDER</sequence>
<evidence type="ECO:0000256" key="9">
    <source>
        <dbReference type="PROSITE-ProRule" id="PRU00094"/>
    </source>
</evidence>
<feature type="domain" description="GATA-type" evidence="11">
    <location>
        <begin position="131"/>
        <end position="184"/>
    </location>
</feature>
<feature type="compositionally biased region" description="Polar residues" evidence="10">
    <location>
        <begin position="27"/>
        <end position="39"/>
    </location>
</feature>
<dbReference type="InterPro" id="IPR039355">
    <property type="entry name" value="Transcription_factor_GATA"/>
</dbReference>
<dbReference type="SUPFAM" id="SSF57716">
    <property type="entry name" value="Glucocorticoid receptor-like (DNA-binding domain)"/>
    <property type="match status" value="1"/>
</dbReference>
<dbReference type="InterPro" id="IPR013088">
    <property type="entry name" value="Znf_NHR/GATA"/>
</dbReference>
<evidence type="ECO:0000256" key="4">
    <source>
        <dbReference type="ARBA" id="ARBA00022833"/>
    </source>
</evidence>
<dbReference type="InterPro" id="IPR000679">
    <property type="entry name" value="Znf_GATA"/>
</dbReference>
<keyword evidence="5" id="KW-0805">Transcription regulation</keyword>
<feature type="compositionally biased region" description="Low complexity" evidence="10">
    <location>
        <begin position="285"/>
        <end position="302"/>
    </location>
</feature>
<comment type="caution">
    <text evidence="12">The sequence shown here is derived from an EMBL/GenBank/DDBJ whole genome shotgun (WGS) entry which is preliminary data.</text>
</comment>
<feature type="region of interest" description="Disordered" evidence="10">
    <location>
        <begin position="27"/>
        <end position="71"/>
    </location>
</feature>
<evidence type="ECO:0000256" key="2">
    <source>
        <dbReference type="ARBA" id="ARBA00022723"/>
    </source>
</evidence>
<comment type="subcellular location">
    <subcellularLocation>
        <location evidence="1">Nucleus</location>
    </subcellularLocation>
</comment>
<dbReference type="Proteomes" id="UP000308549">
    <property type="component" value="Unassembled WGS sequence"/>
</dbReference>
<proteinExistence type="predicted"/>
<keyword evidence="13" id="KW-1185">Reference proteome</keyword>
<keyword evidence="7" id="KW-0804">Transcription</keyword>
<dbReference type="AlphaFoldDB" id="A0A4V5N652"/>
<keyword evidence="6" id="KW-0534">Nitrate assimilation</keyword>
<dbReference type="GO" id="GO:0008270">
    <property type="term" value="F:zinc ion binding"/>
    <property type="evidence" value="ECO:0007669"/>
    <property type="project" value="UniProtKB-KW"/>
</dbReference>
<evidence type="ECO:0000256" key="5">
    <source>
        <dbReference type="ARBA" id="ARBA00023015"/>
    </source>
</evidence>
<dbReference type="SMART" id="SM00401">
    <property type="entry name" value="ZnF_GATA"/>
    <property type="match status" value="1"/>
</dbReference>
<feature type="region of interest" description="Disordered" evidence="10">
    <location>
        <begin position="218"/>
        <end position="237"/>
    </location>
</feature>
<dbReference type="Gene3D" id="3.30.50.10">
    <property type="entry name" value="Erythroid Transcription Factor GATA-1, subunit A"/>
    <property type="match status" value="1"/>
</dbReference>
<evidence type="ECO:0000256" key="1">
    <source>
        <dbReference type="ARBA" id="ARBA00004123"/>
    </source>
</evidence>
<dbReference type="FunFam" id="3.30.50.10:FF:000007">
    <property type="entry name" value="Nitrogen regulatory AreA, N-terminal"/>
    <property type="match status" value="1"/>
</dbReference>
<dbReference type="Pfam" id="PF00320">
    <property type="entry name" value="GATA"/>
    <property type="match status" value="1"/>
</dbReference>
<feature type="region of interest" description="Disordered" evidence="10">
    <location>
        <begin position="89"/>
        <end position="131"/>
    </location>
</feature>
<dbReference type="CDD" id="cd00202">
    <property type="entry name" value="ZnF_GATA"/>
    <property type="match status" value="1"/>
</dbReference>
<dbReference type="PRINTS" id="PR00619">
    <property type="entry name" value="GATAZNFINGER"/>
</dbReference>
<evidence type="ECO:0000259" key="11">
    <source>
        <dbReference type="PROSITE" id="PS50114"/>
    </source>
</evidence>
<feature type="compositionally biased region" description="Basic and acidic residues" evidence="10">
    <location>
        <begin position="331"/>
        <end position="342"/>
    </location>
</feature>
<dbReference type="OrthoDB" id="515401at2759"/>
<protein>
    <recommendedName>
        <fullName evidence="11">GATA-type domain-containing protein</fullName>
    </recommendedName>
</protein>
<evidence type="ECO:0000256" key="3">
    <source>
        <dbReference type="ARBA" id="ARBA00022771"/>
    </source>
</evidence>
<name>A0A4V5N652_9PEZI</name>
<accession>A0A4V5N652</accession>
<feature type="region of interest" description="Disordered" evidence="10">
    <location>
        <begin position="185"/>
        <end position="206"/>
    </location>
</feature>
<dbReference type="PROSITE" id="PS00344">
    <property type="entry name" value="GATA_ZN_FINGER_1"/>
    <property type="match status" value="1"/>
</dbReference>
<dbReference type="GO" id="GO:0045944">
    <property type="term" value="P:positive regulation of transcription by RNA polymerase II"/>
    <property type="evidence" value="ECO:0007669"/>
    <property type="project" value="TreeGrafter"/>
</dbReference>
<feature type="compositionally biased region" description="Polar residues" evidence="10">
    <location>
        <begin position="308"/>
        <end position="326"/>
    </location>
</feature>
<evidence type="ECO:0000256" key="8">
    <source>
        <dbReference type="ARBA" id="ARBA00023242"/>
    </source>
</evidence>
<keyword evidence="3 9" id="KW-0863">Zinc-finger</keyword>
<feature type="region of interest" description="Disordered" evidence="10">
    <location>
        <begin position="248"/>
        <end position="342"/>
    </location>
</feature>
<evidence type="ECO:0000256" key="10">
    <source>
        <dbReference type="SAM" id="MobiDB-lite"/>
    </source>
</evidence>
<keyword evidence="8" id="KW-0539">Nucleus</keyword>
<evidence type="ECO:0000256" key="7">
    <source>
        <dbReference type="ARBA" id="ARBA00023163"/>
    </source>
</evidence>
<dbReference type="GO" id="GO:0005634">
    <property type="term" value="C:nucleus"/>
    <property type="evidence" value="ECO:0007669"/>
    <property type="project" value="UniProtKB-SubCell"/>
</dbReference>
<dbReference type="GO" id="GO:0000978">
    <property type="term" value="F:RNA polymerase II cis-regulatory region sequence-specific DNA binding"/>
    <property type="evidence" value="ECO:0007669"/>
    <property type="project" value="TreeGrafter"/>
</dbReference>
<reference evidence="12 13" key="1">
    <citation type="submission" date="2017-03" db="EMBL/GenBank/DDBJ databases">
        <title>Genomes of endolithic fungi from Antarctica.</title>
        <authorList>
            <person name="Coleine C."/>
            <person name="Masonjones S."/>
            <person name="Stajich J.E."/>
        </authorList>
    </citation>
    <scope>NUCLEOTIDE SEQUENCE [LARGE SCALE GENOMIC DNA]</scope>
    <source>
        <strain evidence="12 13">CCFEE 6315</strain>
    </source>
</reference>
<dbReference type="GO" id="GO:0000981">
    <property type="term" value="F:DNA-binding transcription factor activity, RNA polymerase II-specific"/>
    <property type="evidence" value="ECO:0007669"/>
    <property type="project" value="TreeGrafter"/>
</dbReference>
<keyword evidence="4" id="KW-0862">Zinc</keyword>
<keyword evidence="2" id="KW-0479">Metal-binding</keyword>
<dbReference type="PROSITE" id="PS50114">
    <property type="entry name" value="GATA_ZN_FINGER_2"/>
    <property type="match status" value="1"/>
</dbReference>
<dbReference type="EMBL" id="NAJL01000002">
    <property type="protein sequence ID" value="TKA33549.1"/>
    <property type="molecule type" value="Genomic_DNA"/>
</dbReference>
<dbReference type="PANTHER" id="PTHR10071:SF281">
    <property type="entry name" value="BOX A-BINDING FACTOR-RELATED"/>
    <property type="match status" value="1"/>
</dbReference>